<evidence type="ECO:0000313" key="2">
    <source>
        <dbReference type="Proteomes" id="UP000013523"/>
    </source>
</evidence>
<dbReference type="KEGG" id="cpas:Clopa_3749"/>
<reference evidence="1 2" key="1">
    <citation type="submission" date="2012-01" db="EMBL/GenBank/DDBJ databases">
        <title>Complete sequence of chromosome of Clostridium pasteurianum BC1.</title>
        <authorList>
            <consortium name="US DOE Joint Genome Institute"/>
            <person name="Lucas S."/>
            <person name="Han J."/>
            <person name="Lapidus A."/>
            <person name="Cheng J.-F."/>
            <person name="Goodwin L."/>
            <person name="Pitluck S."/>
            <person name="Peters L."/>
            <person name="Mikhailova N."/>
            <person name="Teshima H."/>
            <person name="Detter J.C."/>
            <person name="Han C."/>
            <person name="Tapia R."/>
            <person name="Land M."/>
            <person name="Hauser L."/>
            <person name="Kyrpides N."/>
            <person name="Ivanova N."/>
            <person name="Pagani I."/>
            <person name="Dunn J."/>
            <person name="Taghavi S."/>
            <person name="Francis A."/>
            <person name="van der Lelie D."/>
            <person name="Woyke T."/>
        </authorList>
    </citation>
    <scope>NUCLEOTIDE SEQUENCE [LARGE SCALE GENOMIC DNA]</scope>
    <source>
        <strain evidence="1 2">BC1</strain>
    </source>
</reference>
<dbReference type="OrthoDB" id="1913407at2"/>
<dbReference type="HOGENOM" id="CLU_146610_8_3_9"/>
<accession>R4KG04</accession>
<gene>
    <name evidence="1" type="ORF">Clopa_3749</name>
</gene>
<proteinExistence type="predicted"/>
<sequence>MKTNKLITVVNESGKKVDLELIDIVKMDGNEYVIVGPEDSNEAYAYKTVIKNGETEYLSVGQGEEFKKVLQKYNQH</sequence>
<evidence type="ECO:0008006" key="3">
    <source>
        <dbReference type="Google" id="ProtNLM"/>
    </source>
</evidence>
<name>R4KG04_CLOPA</name>
<dbReference type="eggNOG" id="ENOG50303RF">
    <property type="taxonomic scope" value="Bacteria"/>
</dbReference>
<dbReference type="Proteomes" id="UP000013523">
    <property type="component" value="Chromosome"/>
</dbReference>
<protein>
    <recommendedName>
        <fullName evidence="3">DUF1292 domain-containing protein</fullName>
    </recommendedName>
</protein>
<dbReference type="RefSeq" id="WP_015616808.1">
    <property type="nucleotide sequence ID" value="NC_021182.1"/>
</dbReference>
<dbReference type="PATRIC" id="fig|86416.3.peg.3747"/>
<organism evidence="1 2">
    <name type="scientific">Clostridium pasteurianum BC1</name>
    <dbReference type="NCBI Taxonomy" id="86416"/>
    <lineage>
        <taxon>Bacteria</taxon>
        <taxon>Bacillati</taxon>
        <taxon>Bacillota</taxon>
        <taxon>Clostridia</taxon>
        <taxon>Eubacteriales</taxon>
        <taxon>Clostridiaceae</taxon>
        <taxon>Clostridium</taxon>
    </lineage>
</organism>
<evidence type="ECO:0000313" key="1">
    <source>
        <dbReference type="EMBL" id="AGK98525.1"/>
    </source>
</evidence>
<keyword evidence="2" id="KW-1185">Reference proteome</keyword>
<dbReference type="AlphaFoldDB" id="R4KG04"/>
<dbReference type="EMBL" id="CP003261">
    <property type="protein sequence ID" value="AGK98525.1"/>
    <property type="molecule type" value="Genomic_DNA"/>
</dbReference>
<dbReference type="Pfam" id="PF06949">
    <property type="entry name" value="DUF1292"/>
    <property type="match status" value="1"/>
</dbReference>
<dbReference type="InterPro" id="IPR009711">
    <property type="entry name" value="UPF0473"/>
</dbReference>